<evidence type="ECO:0000313" key="2">
    <source>
        <dbReference type="Proteomes" id="UP000253426"/>
    </source>
</evidence>
<dbReference type="EMBL" id="QNRR01000001">
    <property type="protein sequence ID" value="RBP47811.1"/>
    <property type="molecule type" value="Genomic_DNA"/>
</dbReference>
<keyword evidence="2" id="KW-1185">Reference proteome</keyword>
<dbReference type="AlphaFoldDB" id="A0A366HU42"/>
<reference evidence="1 2" key="1">
    <citation type="submission" date="2018-06" db="EMBL/GenBank/DDBJ databases">
        <title>Genomic Encyclopedia of Type Strains, Phase IV (KMG-IV): sequencing the most valuable type-strain genomes for metagenomic binning, comparative biology and taxonomic classification.</title>
        <authorList>
            <person name="Goeker M."/>
        </authorList>
    </citation>
    <scope>NUCLEOTIDE SEQUENCE [LARGE SCALE GENOMIC DNA]</scope>
    <source>
        <strain evidence="1 2">DSM 25532</strain>
    </source>
</reference>
<evidence type="ECO:0008006" key="3">
    <source>
        <dbReference type="Google" id="ProtNLM"/>
    </source>
</evidence>
<name>A0A366HU42_9BACT</name>
<protein>
    <recommendedName>
        <fullName evidence="3">Lipoprotein</fullName>
    </recommendedName>
</protein>
<dbReference type="Proteomes" id="UP000253426">
    <property type="component" value="Unassembled WGS sequence"/>
</dbReference>
<evidence type="ECO:0000313" key="1">
    <source>
        <dbReference type="EMBL" id="RBP47811.1"/>
    </source>
</evidence>
<proteinExistence type="predicted"/>
<comment type="caution">
    <text evidence="1">The sequence shown here is derived from an EMBL/GenBank/DDBJ whole genome shotgun (WGS) entry which is preliminary data.</text>
</comment>
<dbReference type="RefSeq" id="WP_113956717.1">
    <property type="nucleotide sequence ID" value="NZ_QNRR01000001.1"/>
</dbReference>
<sequence length="276" mass="29574">MRSTFRSLSLLGILALSSCGESTSPPASGNATDSPGDTSLVAKAKTLTRDALSSVQKDWDGFKTKLTAVDLSSAKKALNGVDLAAAKARYDELSTALEKKDYVQAEFYAKKLDDLLASDMVSKSIEFLKVESQNGTDAAIKAVKDYIDTPGLTEGSKQFGEKMLGYFQSVNVNRDDAEGVLFLATFYVVRSQIPIDDPHLKDAAATLAASAIPRGFHAYDLHTKEGVEISDAILRSLGSNQDEAAKAWSEIVQAGKKGVDGIKKELMEKSPSPAKE</sequence>
<organism evidence="1 2">
    <name type="scientific">Roseimicrobium gellanilyticum</name>
    <dbReference type="NCBI Taxonomy" id="748857"/>
    <lineage>
        <taxon>Bacteria</taxon>
        <taxon>Pseudomonadati</taxon>
        <taxon>Verrucomicrobiota</taxon>
        <taxon>Verrucomicrobiia</taxon>
        <taxon>Verrucomicrobiales</taxon>
        <taxon>Verrucomicrobiaceae</taxon>
        <taxon>Roseimicrobium</taxon>
    </lineage>
</organism>
<dbReference type="PROSITE" id="PS51257">
    <property type="entry name" value="PROKAR_LIPOPROTEIN"/>
    <property type="match status" value="1"/>
</dbReference>
<accession>A0A366HU42</accession>
<gene>
    <name evidence="1" type="ORF">DES53_101611</name>
</gene>